<reference evidence="2 3" key="1">
    <citation type="journal article" date="2001" name="Arch. Virol.">
        <title>Isolation and characterization of an endogenous cytomegalovirus (BaCMV) from baboons.</title>
        <authorList>
            <person name="Blewett E.L."/>
            <person name="White G."/>
            <person name="Saliki J.T."/>
            <person name="Eberle R."/>
        </authorList>
    </citation>
    <scope>NUCLEOTIDE SEQUENCE [LARGE SCALE GENOMIC DNA]</scope>
    <source>
        <strain evidence="2">OCOM4-52</strain>
    </source>
</reference>
<accession>A0A0F7G9E3</accession>
<evidence type="ECO:0000313" key="2">
    <source>
        <dbReference type="EMBL" id="AKG51631.1"/>
    </source>
</evidence>
<dbReference type="EMBL" id="KR351281">
    <property type="protein sequence ID" value="AKG51631.1"/>
    <property type="molecule type" value="Genomic_DNA"/>
</dbReference>
<proteinExistence type="predicted"/>
<protein>
    <submittedName>
        <fullName evidence="2">UL14</fullName>
    </submittedName>
</protein>
<dbReference type="Gene3D" id="2.60.40.3790">
    <property type="match status" value="1"/>
</dbReference>
<keyword evidence="1" id="KW-1133">Transmembrane helix</keyword>
<feature type="transmembrane region" description="Helical" evidence="1">
    <location>
        <begin position="260"/>
        <end position="283"/>
    </location>
</feature>
<dbReference type="InterPro" id="IPR031918">
    <property type="entry name" value="UL141"/>
</dbReference>
<organism evidence="2 3">
    <name type="scientific">Papiine betaherpesvirus 4</name>
    <dbReference type="NCBI Taxonomy" id="2560624"/>
    <lineage>
        <taxon>Viruses</taxon>
        <taxon>Duplodnaviria</taxon>
        <taxon>Heunggongvirae</taxon>
        <taxon>Peploviricota</taxon>
        <taxon>Herviviricetes</taxon>
        <taxon>Herpesvirales</taxon>
        <taxon>Orthoherpesviridae</taxon>
        <taxon>Betaherpesvirinae</taxon>
        <taxon>Cytomegalovirus</taxon>
        <taxon>Cytomegalovirus papiinebeta4</taxon>
    </lineage>
</organism>
<keyword evidence="1" id="KW-0812">Transmembrane</keyword>
<keyword evidence="1" id="KW-0472">Membrane</keyword>
<keyword evidence="3" id="KW-1185">Reference proteome</keyword>
<name>A0A0F7G9E3_9BETA</name>
<evidence type="ECO:0000256" key="1">
    <source>
        <dbReference type="SAM" id="Phobius"/>
    </source>
</evidence>
<dbReference type="KEGG" id="vg:24284888"/>
<dbReference type="InterPro" id="IPR038504">
    <property type="entry name" value="UL141-like_sf"/>
</dbReference>
<sequence length="307" mass="35305">MPLQSTNAFLLTVLTTVHCIPPSYWDRLMRVSPSDTDMVSAPTMPPYGDRFNLTCEFPTGGWTEAAVQIRFCNTPNCRSLLLVNSKQITGEFQNKSHEQLQGLRWKLETEGPVQRLTVSFLVTSNVSGIYQCAIVNNMDVDVLKTTVVISEVELRRRPHVYCDLQFGEQSQTQYLWTPDPEKVRLVNCGEVGGLVKNTWHKHLHYAVGNSGMQPPCDLERDMSLCHRYVFASMRDNNCTRAAEQERALILRGEPLEKDEWSWICVSGLPTLCLLGILTSCVRLRQRRNRRWRRKREDEESRKSKKTN</sequence>
<dbReference type="OrthoDB" id="9672at10239"/>
<reference evidence="2 3" key="2">
    <citation type="journal article" date="2015" name="Genome Announc.">
        <title>Complete Genome Sequences of Mandrillus leucophaeus and Papio ursinus Cytomegaloviruses.</title>
        <authorList>
            <person name="Blewett E.L."/>
            <person name="Sherrod C.J."/>
            <person name="Texier J.R."/>
            <person name="Conrad T.M."/>
            <person name="Dittmer D.P."/>
        </authorList>
    </citation>
    <scope>NUCLEOTIDE SEQUENCE [LARGE SCALE GENOMIC DNA]</scope>
    <source>
        <strain evidence="2">OCOM4-52</strain>
    </source>
</reference>
<dbReference type="Proteomes" id="UP000171701">
    <property type="component" value="Segment"/>
</dbReference>
<evidence type="ECO:0000313" key="3">
    <source>
        <dbReference type="Proteomes" id="UP000171701"/>
    </source>
</evidence>
<dbReference type="Pfam" id="PF16758">
    <property type="entry name" value="UL141"/>
    <property type="match status" value="1"/>
</dbReference>